<dbReference type="AlphaFoldDB" id="A0A412PCP9"/>
<name>A0A412PCP9_9FIRM</name>
<reference evidence="1 2" key="1">
    <citation type="submission" date="2018-08" db="EMBL/GenBank/DDBJ databases">
        <title>A genome reference for cultivated species of the human gut microbiota.</title>
        <authorList>
            <person name="Zou Y."/>
            <person name="Xue W."/>
            <person name="Luo G."/>
        </authorList>
    </citation>
    <scope>NUCLEOTIDE SEQUENCE [LARGE SCALE GENOMIC DNA]</scope>
    <source>
        <strain evidence="1 2">AF18-46</strain>
    </source>
</reference>
<dbReference type="RefSeq" id="WP_118765017.1">
    <property type="nucleotide sequence ID" value="NZ_CABJCF010000003.1"/>
</dbReference>
<evidence type="ECO:0000313" key="1">
    <source>
        <dbReference type="EMBL" id="RGT54960.1"/>
    </source>
</evidence>
<proteinExistence type="predicted"/>
<gene>
    <name evidence="1" type="ORF">DWX20_07265</name>
</gene>
<organism evidence="1 2">
    <name type="scientific">Solobacterium moorei</name>
    <dbReference type="NCBI Taxonomy" id="102148"/>
    <lineage>
        <taxon>Bacteria</taxon>
        <taxon>Bacillati</taxon>
        <taxon>Bacillota</taxon>
        <taxon>Erysipelotrichia</taxon>
        <taxon>Erysipelotrichales</taxon>
        <taxon>Erysipelotrichaceae</taxon>
        <taxon>Solobacterium</taxon>
    </lineage>
</organism>
<comment type="caution">
    <text evidence="1">The sequence shown here is derived from an EMBL/GenBank/DDBJ whole genome shotgun (WGS) entry which is preliminary data.</text>
</comment>
<accession>A0A412PCP9</accession>
<dbReference type="EMBL" id="QRWX01000003">
    <property type="protein sequence ID" value="RGT54960.1"/>
    <property type="molecule type" value="Genomic_DNA"/>
</dbReference>
<sequence>MIKAPLEVLVMKPKYKTVSVTKDYQIRIQRENFASIDALNNLYCSENIKDFAIIYHNDQSLTLISAYVVCPYCGYLHPIRCIYNPSQSQVNIVYDWSNQELTVVLSNEEEIETKFQSLEIHRFTCPYCHKESNDKHQKTTITIKQEKHKVTIQHQIDILHAKKQRSCIADLNCVLNIPMYEHVEFNIRNGHSCIRYIGNDATPLYILDITNKPTILSNCFLKEWFNRFDIIKQAVKESMQNIAKTIVPTDFSDTLENYVFFTCFVGFDASFYIAMPYHKTTYMFHEHFTNLKRLHNQKTALEYLKSFTFSKKKSIRTLIFKNQGLLFYLHECAILYNTIHDVNVFCNILASKYIFDILMLLHRHPNTHIFFRDCCKVKGASVLSHKFSSTNFNWYDFQNYVINYCSLNHIEQKSEQKKWKKGFCFFNDMISTPYSLPLIHRLSSNVNATIRGYQFITLNNTAECFYAGEALHNCLQSWGDCDSGVVVIKQNSEFIASIEVFNHAIVQARSIGNQHISKYDGLKEVIIDWSKSNNIKCPFDKDE</sequence>
<evidence type="ECO:0000313" key="2">
    <source>
        <dbReference type="Proteomes" id="UP000284731"/>
    </source>
</evidence>
<dbReference type="Proteomes" id="UP000284731">
    <property type="component" value="Unassembled WGS sequence"/>
</dbReference>
<protein>
    <submittedName>
        <fullName evidence="1">Uncharacterized protein</fullName>
    </submittedName>
</protein>